<protein>
    <submittedName>
        <fullName evidence="1">Uncharacterized protein</fullName>
    </submittedName>
</protein>
<proteinExistence type="predicted"/>
<gene>
    <name evidence="1" type="ORF">KUCAC02_005299</name>
</gene>
<feature type="non-terminal residue" evidence="1">
    <location>
        <position position="1"/>
    </location>
</feature>
<organism evidence="1 2">
    <name type="scientific">Chaenocephalus aceratus</name>
    <name type="common">Blackfin icefish</name>
    <name type="synonym">Chaenichthys aceratus</name>
    <dbReference type="NCBI Taxonomy" id="36190"/>
    <lineage>
        <taxon>Eukaryota</taxon>
        <taxon>Metazoa</taxon>
        <taxon>Chordata</taxon>
        <taxon>Craniata</taxon>
        <taxon>Vertebrata</taxon>
        <taxon>Euteleostomi</taxon>
        <taxon>Actinopterygii</taxon>
        <taxon>Neopterygii</taxon>
        <taxon>Teleostei</taxon>
        <taxon>Neoteleostei</taxon>
        <taxon>Acanthomorphata</taxon>
        <taxon>Eupercaria</taxon>
        <taxon>Perciformes</taxon>
        <taxon>Notothenioidei</taxon>
        <taxon>Channichthyidae</taxon>
        <taxon>Chaenocephalus</taxon>
    </lineage>
</organism>
<reference evidence="1" key="1">
    <citation type="submission" date="2022-05" db="EMBL/GenBank/DDBJ databases">
        <title>Chromosome-level genome of Chaenocephalus aceratus.</title>
        <authorList>
            <person name="Park H."/>
        </authorList>
    </citation>
    <scope>NUCLEOTIDE SEQUENCE</scope>
    <source>
        <strain evidence="1">KU_202001</strain>
    </source>
</reference>
<dbReference type="Proteomes" id="UP001057452">
    <property type="component" value="Chromosome 13"/>
</dbReference>
<feature type="non-terminal residue" evidence="1">
    <location>
        <position position="91"/>
    </location>
</feature>
<comment type="caution">
    <text evidence="1">The sequence shown here is derived from an EMBL/GenBank/DDBJ whole genome shotgun (WGS) entry which is preliminary data.</text>
</comment>
<keyword evidence="2" id="KW-1185">Reference proteome</keyword>
<name>A0ACB9WNW0_CHAAC</name>
<evidence type="ECO:0000313" key="2">
    <source>
        <dbReference type="Proteomes" id="UP001057452"/>
    </source>
</evidence>
<evidence type="ECO:0000313" key="1">
    <source>
        <dbReference type="EMBL" id="KAI4815136.1"/>
    </source>
</evidence>
<dbReference type="EMBL" id="CM043797">
    <property type="protein sequence ID" value="KAI4815136.1"/>
    <property type="molecule type" value="Genomic_DNA"/>
</dbReference>
<accession>A0ACB9WNW0</accession>
<sequence>PRVDSVPLPLPRSIFFLLFSSLRPREKGELWALQPGDPRKNRMSVLDISRRNGLVQPRHCKVTYGTDRRAEEEVETVELERWGEKTELGSD</sequence>